<evidence type="ECO:0000313" key="4">
    <source>
        <dbReference type="Proteomes" id="UP000011087"/>
    </source>
</evidence>
<dbReference type="KEGG" id="gtt:GUITHDRAFT_116226"/>
<dbReference type="eggNOG" id="KOG1426">
    <property type="taxonomic scope" value="Eukaryota"/>
</dbReference>
<dbReference type="AlphaFoldDB" id="L1INX0"/>
<protein>
    <submittedName>
        <fullName evidence="2 3">Uncharacterized protein</fullName>
    </submittedName>
</protein>
<evidence type="ECO:0000313" key="3">
    <source>
        <dbReference type="EnsemblProtists" id="EKX37584"/>
    </source>
</evidence>
<dbReference type="PROSITE" id="PS50012">
    <property type="entry name" value="RCC1_3"/>
    <property type="match status" value="2"/>
</dbReference>
<reference evidence="4" key="2">
    <citation type="submission" date="2012-11" db="EMBL/GenBank/DDBJ databases">
        <authorList>
            <person name="Kuo A."/>
            <person name="Curtis B.A."/>
            <person name="Tanifuji G."/>
            <person name="Burki F."/>
            <person name="Gruber A."/>
            <person name="Irimia M."/>
            <person name="Maruyama S."/>
            <person name="Arias M.C."/>
            <person name="Ball S.G."/>
            <person name="Gile G.H."/>
            <person name="Hirakawa Y."/>
            <person name="Hopkins J.F."/>
            <person name="Rensing S.A."/>
            <person name="Schmutz J."/>
            <person name="Symeonidi A."/>
            <person name="Elias M."/>
            <person name="Eveleigh R.J."/>
            <person name="Herman E.K."/>
            <person name="Klute M.J."/>
            <person name="Nakayama T."/>
            <person name="Obornik M."/>
            <person name="Reyes-Prieto A."/>
            <person name="Armbrust E.V."/>
            <person name="Aves S.J."/>
            <person name="Beiko R.G."/>
            <person name="Coutinho P."/>
            <person name="Dacks J.B."/>
            <person name="Durnford D.G."/>
            <person name="Fast N.M."/>
            <person name="Green B.R."/>
            <person name="Grisdale C."/>
            <person name="Hempe F."/>
            <person name="Henrissat B."/>
            <person name="Hoppner M.P."/>
            <person name="Ishida K.-I."/>
            <person name="Kim E."/>
            <person name="Koreny L."/>
            <person name="Kroth P.G."/>
            <person name="Liu Y."/>
            <person name="Malik S.-B."/>
            <person name="Maier U.G."/>
            <person name="McRose D."/>
            <person name="Mock T."/>
            <person name="Neilson J.A."/>
            <person name="Onodera N.T."/>
            <person name="Poole A.M."/>
            <person name="Pritham E.J."/>
            <person name="Richards T.A."/>
            <person name="Rocap G."/>
            <person name="Roy S.W."/>
            <person name="Sarai C."/>
            <person name="Schaack S."/>
            <person name="Shirato S."/>
            <person name="Slamovits C.H."/>
            <person name="Spencer D.F."/>
            <person name="Suzuki S."/>
            <person name="Worden A.Z."/>
            <person name="Zauner S."/>
            <person name="Barry K."/>
            <person name="Bell C."/>
            <person name="Bharti A.K."/>
            <person name="Crow J.A."/>
            <person name="Grimwood J."/>
            <person name="Kramer R."/>
            <person name="Lindquist E."/>
            <person name="Lucas S."/>
            <person name="Salamov A."/>
            <person name="McFadden G.I."/>
            <person name="Lane C.E."/>
            <person name="Keeling P.J."/>
            <person name="Gray M.W."/>
            <person name="Grigoriev I.V."/>
            <person name="Archibald J.M."/>
        </authorList>
    </citation>
    <scope>NUCLEOTIDE SEQUENCE</scope>
    <source>
        <strain evidence="4">CCMP2712</strain>
    </source>
</reference>
<dbReference type="EMBL" id="JH993057">
    <property type="protein sequence ID" value="EKX37584.1"/>
    <property type="molecule type" value="Genomic_DNA"/>
</dbReference>
<dbReference type="InterPro" id="IPR000408">
    <property type="entry name" value="Reg_chr_condens"/>
</dbReference>
<dbReference type="GO" id="GO:0005085">
    <property type="term" value="F:guanyl-nucleotide exchange factor activity"/>
    <property type="evidence" value="ECO:0007669"/>
    <property type="project" value="TreeGrafter"/>
</dbReference>
<dbReference type="PRINTS" id="PR00633">
    <property type="entry name" value="RCCNDNSATION"/>
</dbReference>
<dbReference type="GO" id="GO:0005737">
    <property type="term" value="C:cytoplasm"/>
    <property type="evidence" value="ECO:0007669"/>
    <property type="project" value="TreeGrafter"/>
</dbReference>
<dbReference type="PROSITE" id="PS00626">
    <property type="entry name" value="RCC1_2"/>
    <property type="match status" value="2"/>
</dbReference>
<name>L1INX0_GUITC</name>
<feature type="repeat" description="RCC1" evidence="1">
    <location>
        <begin position="166"/>
        <end position="220"/>
    </location>
</feature>
<feature type="repeat" description="RCC1" evidence="1">
    <location>
        <begin position="102"/>
        <end position="165"/>
    </location>
</feature>
<dbReference type="PANTHER" id="PTHR45982">
    <property type="entry name" value="REGULATOR OF CHROMOSOME CONDENSATION"/>
    <property type="match status" value="1"/>
</dbReference>
<dbReference type="GeneID" id="17294329"/>
<dbReference type="PANTHER" id="PTHR45982:SF1">
    <property type="entry name" value="REGULATOR OF CHROMOSOME CONDENSATION"/>
    <property type="match status" value="1"/>
</dbReference>
<reference evidence="3" key="3">
    <citation type="submission" date="2016-03" db="UniProtKB">
        <authorList>
            <consortium name="EnsemblProtists"/>
        </authorList>
    </citation>
    <scope>IDENTIFICATION</scope>
</reference>
<dbReference type="OrthoDB" id="61110at2759"/>
<evidence type="ECO:0000313" key="2">
    <source>
        <dbReference type="EMBL" id="EKX37584.1"/>
    </source>
</evidence>
<reference evidence="2 4" key="1">
    <citation type="journal article" date="2012" name="Nature">
        <title>Algal genomes reveal evolutionary mosaicism and the fate of nucleomorphs.</title>
        <authorList>
            <consortium name="DOE Joint Genome Institute"/>
            <person name="Curtis B.A."/>
            <person name="Tanifuji G."/>
            <person name="Burki F."/>
            <person name="Gruber A."/>
            <person name="Irimia M."/>
            <person name="Maruyama S."/>
            <person name="Arias M.C."/>
            <person name="Ball S.G."/>
            <person name="Gile G.H."/>
            <person name="Hirakawa Y."/>
            <person name="Hopkins J.F."/>
            <person name="Kuo A."/>
            <person name="Rensing S.A."/>
            <person name="Schmutz J."/>
            <person name="Symeonidi A."/>
            <person name="Elias M."/>
            <person name="Eveleigh R.J."/>
            <person name="Herman E.K."/>
            <person name="Klute M.J."/>
            <person name="Nakayama T."/>
            <person name="Obornik M."/>
            <person name="Reyes-Prieto A."/>
            <person name="Armbrust E.V."/>
            <person name="Aves S.J."/>
            <person name="Beiko R.G."/>
            <person name="Coutinho P."/>
            <person name="Dacks J.B."/>
            <person name="Durnford D.G."/>
            <person name="Fast N.M."/>
            <person name="Green B.R."/>
            <person name="Grisdale C.J."/>
            <person name="Hempel F."/>
            <person name="Henrissat B."/>
            <person name="Hoppner M.P."/>
            <person name="Ishida K."/>
            <person name="Kim E."/>
            <person name="Koreny L."/>
            <person name="Kroth P.G."/>
            <person name="Liu Y."/>
            <person name="Malik S.B."/>
            <person name="Maier U.G."/>
            <person name="McRose D."/>
            <person name="Mock T."/>
            <person name="Neilson J.A."/>
            <person name="Onodera N.T."/>
            <person name="Poole A.M."/>
            <person name="Pritham E.J."/>
            <person name="Richards T.A."/>
            <person name="Rocap G."/>
            <person name="Roy S.W."/>
            <person name="Sarai C."/>
            <person name="Schaack S."/>
            <person name="Shirato S."/>
            <person name="Slamovits C.H."/>
            <person name="Spencer D.F."/>
            <person name="Suzuki S."/>
            <person name="Worden A.Z."/>
            <person name="Zauner S."/>
            <person name="Barry K."/>
            <person name="Bell C."/>
            <person name="Bharti A.K."/>
            <person name="Crow J.A."/>
            <person name="Grimwood J."/>
            <person name="Kramer R."/>
            <person name="Lindquist E."/>
            <person name="Lucas S."/>
            <person name="Salamov A."/>
            <person name="McFadden G.I."/>
            <person name="Lane C.E."/>
            <person name="Keeling P.J."/>
            <person name="Gray M.W."/>
            <person name="Grigoriev I.V."/>
            <person name="Archibald J.M."/>
        </authorList>
    </citation>
    <scope>NUCLEOTIDE SEQUENCE</scope>
    <source>
        <strain evidence="2 4">CCMP2712</strain>
    </source>
</reference>
<proteinExistence type="predicted"/>
<dbReference type="EnsemblProtists" id="EKX37584">
    <property type="protein sequence ID" value="EKX37584"/>
    <property type="gene ID" value="GUITHDRAFT_116226"/>
</dbReference>
<dbReference type="SUPFAM" id="SSF50985">
    <property type="entry name" value="RCC1/BLIP-II"/>
    <property type="match status" value="1"/>
</dbReference>
<gene>
    <name evidence="2" type="ORF">GUITHDRAFT_116226</name>
</gene>
<dbReference type="STRING" id="905079.L1INX0"/>
<dbReference type="RefSeq" id="XP_005824564.1">
    <property type="nucleotide sequence ID" value="XM_005824507.1"/>
</dbReference>
<organism evidence="2">
    <name type="scientific">Guillardia theta (strain CCMP2712)</name>
    <name type="common">Cryptophyte</name>
    <dbReference type="NCBI Taxonomy" id="905079"/>
    <lineage>
        <taxon>Eukaryota</taxon>
        <taxon>Cryptophyceae</taxon>
        <taxon>Pyrenomonadales</taxon>
        <taxon>Geminigeraceae</taxon>
        <taxon>Guillardia</taxon>
    </lineage>
</organism>
<dbReference type="InterPro" id="IPR051553">
    <property type="entry name" value="Ran_GTPase-activating"/>
</dbReference>
<dbReference type="Pfam" id="PF00415">
    <property type="entry name" value="RCC1"/>
    <property type="match status" value="2"/>
</dbReference>
<dbReference type="Proteomes" id="UP000011087">
    <property type="component" value="Unassembled WGS sequence"/>
</dbReference>
<dbReference type="PaxDb" id="55529-EKX37584"/>
<accession>L1INX0</accession>
<sequence>MPKRPGEERSDAFMAEVRGLNDQFFKWASRQHSSSSDKLWDAGLRDYLRYADKLRSDFSDVLAGAGQNDSVLEGGNIFVFGQGDNAQIACGGMHTLALCEGGAVYSWGVNDEGALGREARGGQLALTEGETQGSESIPEMVEFPNREKMTAVSAGDSHSVALSSNGTIFAWGIFRDSSGKFGFSPTVQTQTTPQQVALGLGEKCIEIASGNDHVLALTRE</sequence>
<dbReference type="InterPro" id="IPR009091">
    <property type="entry name" value="RCC1/BLIP-II"/>
</dbReference>
<dbReference type="HOGENOM" id="CLU_1258199_0_0_1"/>
<dbReference type="Gene3D" id="2.130.10.30">
    <property type="entry name" value="Regulator of chromosome condensation 1/beta-lactamase-inhibitor protein II"/>
    <property type="match status" value="1"/>
</dbReference>
<keyword evidence="4" id="KW-1185">Reference proteome</keyword>
<evidence type="ECO:0000256" key="1">
    <source>
        <dbReference type="PROSITE-ProRule" id="PRU00235"/>
    </source>
</evidence>